<sequence>MKKTISSISAVVTLAILLFVSGCASTDPTLAGGVKRAGSGIYTIDGISSFNPAVSAVRQCQIDGGTLDIMTTTQVRGMFSGNTYSKLIFKCD</sequence>
<dbReference type="EMBL" id="FPHV01000116">
    <property type="protein sequence ID" value="SFV81913.1"/>
    <property type="molecule type" value="Genomic_DNA"/>
</dbReference>
<protein>
    <recommendedName>
        <fullName evidence="2">Lipoprotein</fullName>
    </recommendedName>
</protein>
<evidence type="ECO:0000313" key="1">
    <source>
        <dbReference type="EMBL" id="SFV81913.1"/>
    </source>
</evidence>
<gene>
    <name evidence="1" type="ORF">MNB_SUP05-6-534</name>
</gene>
<proteinExistence type="predicted"/>
<dbReference type="PROSITE" id="PS51257">
    <property type="entry name" value="PROKAR_LIPOPROTEIN"/>
    <property type="match status" value="1"/>
</dbReference>
<evidence type="ECO:0008006" key="2">
    <source>
        <dbReference type="Google" id="ProtNLM"/>
    </source>
</evidence>
<accession>A0A1W1DKL8</accession>
<name>A0A1W1DKL8_9ZZZZ</name>
<organism evidence="1">
    <name type="scientific">hydrothermal vent metagenome</name>
    <dbReference type="NCBI Taxonomy" id="652676"/>
    <lineage>
        <taxon>unclassified sequences</taxon>
        <taxon>metagenomes</taxon>
        <taxon>ecological metagenomes</taxon>
    </lineage>
</organism>
<dbReference type="AlphaFoldDB" id="A0A1W1DKL8"/>
<reference evidence="1" key="1">
    <citation type="submission" date="2016-10" db="EMBL/GenBank/DDBJ databases">
        <authorList>
            <person name="de Groot N.N."/>
        </authorList>
    </citation>
    <scope>NUCLEOTIDE SEQUENCE</scope>
</reference>